<reference evidence="2 3" key="1">
    <citation type="journal article" date="2019" name="Int. J. Syst. Evol. Microbiol.">
        <title>The Global Catalogue of Microorganisms (GCM) 10K type strain sequencing project: providing services to taxonomists for standard genome sequencing and annotation.</title>
        <authorList>
            <consortium name="The Broad Institute Genomics Platform"/>
            <consortium name="The Broad Institute Genome Sequencing Center for Infectious Disease"/>
            <person name="Wu L."/>
            <person name="Ma J."/>
        </authorList>
    </citation>
    <scope>NUCLEOTIDE SEQUENCE [LARGE SCALE GENOMIC DNA]</scope>
    <source>
        <strain evidence="2 3">JCM 3380</strain>
    </source>
</reference>
<comment type="caution">
    <text evidence="2">The sequence shown here is derived from an EMBL/GenBank/DDBJ whole genome shotgun (WGS) entry which is preliminary data.</text>
</comment>
<evidence type="ECO:0000313" key="3">
    <source>
        <dbReference type="Proteomes" id="UP001500416"/>
    </source>
</evidence>
<dbReference type="InterPro" id="IPR017972">
    <property type="entry name" value="Cyt_P450_CS"/>
</dbReference>
<proteinExistence type="inferred from homology"/>
<dbReference type="Proteomes" id="UP001500416">
    <property type="component" value="Unassembled WGS sequence"/>
</dbReference>
<dbReference type="InterPro" id="IPR002397">
    <property type="entry name" value="Cyt_P450_B"/>
</dbReference>
<accession>A0ABN0UGU1</accession>
<organism evidence="2 3">
    <name type="scientific">Saccharothrix mutabilis subsp. mutabilis</name>
    <dbReference type="NCBI Taxonomy" id="66855"/>
    <lineage>
        <taxon>Bacteria</taxon>
        <taxon>Bacillati</taxon>
        <taxon>Actinomycetota</taxon>
        <taxon>Actinomycetes</taxon>
        <taxon>Pseudonocardiales</taxon>
        <taxon>Pseudonocardiaceae</taxon>
        <taxon>Saccharothrix</taxon>
    </lineage>
</organism>
<dbReference type="PANTHER" id="PTHR46696">
    <property type="entry name" value="P450, PUTATIVE (EUROFUNG)-RELATED"/>
    <property type="match status" value="1"/>
</dbReference>
<evidence type="ECO:0000256" key="1">
    <source>
        <dbReference type="ARBA" id="ARBA00010617"/>
    </source>
</evidence>
<dbReference type="InterPro" id="IPR036396">
    <property type="entry name" value="Cyt_P450_sf"/>
</dbReference>
<dbReference type="EMBL" id="BAAABU010000017">
    <property type="protein sequence ID" value="GAA0250055.1"/>
    <property type="molecule type" value="Genomic_DNA"/>
</dbReference>
<dbReference type="SUPFAM" id="SSF48264">
    <property type="entry name" value="Cytochrome P450"/>
    <property type="match status" value="1"/>
</dbReference>
<comment type="similarity">
    <text evidence="1">Belongs to the cytochrome P450 family.</text>
</comment>
<protein>
    <submittedName>
        <fullName evidence="2">Cytochrome P450</fullName>
    </submittedName>
</protein>
<name>A0ABN0UGU1_9PSEU</name>
<dbReference type="RefSeq" id="WP_343937081.1">
    <property type="nucleotide sequence ID" value="NZ_BAAABU010000017.1"/>
</dbReference>
<dbReference type="PRINTS" id="PR00359">
    <property type="entry name" value="BP450"/>
</dbReference>
<dbReference type="Gene3D" id="1.10.630.10">
    <property type="entry name" value="Cytochrome P450"/>
    <property type="match status" value="1"/>
</dbReference>
<dbReference type="PROSITE" id="PS00086">
    <property type="entry name" value="CYTOCHROME_P450"/>
    <property type="match status" value="1"/>
</dbReference>
<sequence length="374" mass="40785">MTGAVRDDVRGMEWDDGLECWVVSDPAVARVVLNHPGFSSQTSKRLGELYMTEESRREHRALTEFLRLWFVHTDGEEHAALRKPMQRLFSASFTRSLAGRVEEIVDACLEDLAADPAHDAVPTVAEGVSGRVMGHIVGVPQEPAVLHTWSKTLSGFIAAMYRRDHAEAAHRVMLEMTGALAASPALDGFPRDTEEDRARTTATWSMILFGGLETTASLIGSCLLAVLDDRALWDRVAADRPGEVESLVESVLEKRPPLRNVGRVVAETFEFEGLSLNEGDLVLVSLAGGGLFDADLNDLAPVAERADRHLVFGHGAHYCVGAPLARLEAATVLRRFVRRFPHAALADNAVEWGPNLAYVGLDHLFLAVDGNPAP</sequence>
<evidence type="ECO:0000313" key="2">
    <source>
        <dbReference type="EMBL" id="GAA0250055.1"/>
    </source>
</evidence>
<gene>
    <name evidence="2" type="ORF">GCM10010492_57740</name>
</gene>
<dbReference type="PANTHER" id="PTHR46696:SF1">
    <property type="entry name" value="CYTOCHROME P450 YJIB-RELATED"/>
    <property type="match status" value="1"/>
</dbReference>
<keyword evidence="3" id="KW-1185">Reference proteome</keyword>